<keyword evidence="10 12" id="KW-0456">Lyase</keyword>
<feature type="binding site" evidence="12">
    <location>
        <position position="91"/>
    </location>
    <ligand>
        <name>[4Fe-4S] cluster</name>
        <dbReference type="ChEBI" id="CHEBI:49883"/>
        <label>1</label>
        <note>4Fe-4S-S-AdoMet</note>
    </ligand>
</feature>
<evidence type="ECO:0000313" key="16">
    <source>
        <dbReference type="Proteomes" id="UP000612352"/>
    </source>
</evidence>
<keyword evidence="5 12" id="KW-0547">Nucleotide-binding</keyword>
<dbReference type="SFLD" id="SFLDG01383">
    <property type="entry name" value="cyclic_pyranopterin_phosphate"/>
    <property type="match status" value="1"/>
</dbReference>
<dbReference type="Pfam" id="PF06463">
    <property type="entry name" value="Mob_synth_C"/>
    <property type="match status" value="1"/>
</dbReference>
<gene>
    <name evidence="12 15" type="primary">moaA</name>
    <name evidence="15" type="ORF">I8D64_02335</name>
</gene>
<keyword evidence="9 12" id="KW-0501">Molybdenum cofactor biosynthesis</keyword>
<evidence type="ECO:0000256" key="3">
    <source>
        <dbReference type="ARBA" id="ARBA00022691"/>
    </source>
</evidence>
<dbReference type="InterPro" id="IPR006638">
    <property type="entry name" value="Elp3/MiaA/NifB-like_rSAM"/>
</dbReference>
<comment type="cofactor">
    <cofactor evidence="12">
        <name>[4Fe-4S] cluster</name>
        <dbReference type="ChEBI" id="CHEBI:49883"/>
    </cofactor>
    <text evidence="12">Binds 2 [4Fe-4S] clusters. Binds 1 [4Fe-4S] cluster coordinated with 3 cysteines and an exchangeable S-adenosyl-L-methionine and 1 [4Fe-4S] cluster coordinated with 3 cysteines and the GTP-derived substrate.</text>
</comment>
<feature type="region of interest" description="Disordered" evidence="13">
    <location>
        <begin position="1"/>
        <end position="67"/>
    </location>
</feature>
<sequence length="399" mass="43013">MTTAYHPGRPSADPPAPAAAPRPTAVALPTPTVRVRTAQAPSSPGADPDDPTRPADASSAARSSEDVWDGPLVDSFGRVHRDLRISLTDKCNLRCTYCMPAEGLPWLAKENVLTTDEIERVARVLARVGIVEVRLTGGEPLLRPDIVDVVRRLHAIEGPEGPLDISMTTNAIRLDRVMEDLEAAGLSRLNISLDTVDPERFTKLTRRERFSAVQAGIAAARASGLRPLKINAVAMRGVNDDEFCDLLRFAIDHEAELRFIEQMPLDAGHVWSRHTMVDGAEILAKLSAEFDLEPVGDRGSSPAEVFRVRGTDATVGVIASVTAPFCGACDRVRLTADGQLRNCLFAREESDLLSLLRSGGSDEDVARMIRASIGAKRPGHGIDDPGFLQPDRPMSAIGG</sequence>
<feature type="binding site" evidence="12">
    <location>
        <position position="326"/>
    </location>
    <ligand>
        <name>[4Fe-4S] cluster</name>
        <dbReference type="ChEBI" id="CHEBI:49883"/>
        <label>2</label>
        <note>4Fe-4S-substrate</note>
    </ligand>
</feature>
<feature type="binding site" evidence="12">
    <location>
        <position position="229"/>
    </location>
    <ligand>
        <name>GTP</name>
        <dbReference type="ChEBI" id="CHEBI:37565"/>
    </ligand>
</feature>
<reference evidence="15 16" key="1">
    <citation type="submission" date="2020-12" db="EMBL/GenBank/DDBJ databases">
        <title>Brachybacterium sp. MASK1Z-5, whole genome shotgun sequence.</title>
        <authorList>
            <person name="Tuo L."/>
        </authorList>
    </citation>
    <scope>NUCLEOTIDE SEQUENCE [LARGE SCALE GENOMIC DNA]</scope>
    <source>
        <strain evidence="15 16">MASK1Z-5</strain>
    </source>
</reference>
<dbReference type="InterPro" id="IPR007197">
    <property type="entry name" value="rSAM"/>
</dbReference>
<feature type="compositionally biased region" description="Low complexity" evidence="13">
    <location>
        <begin position="21"/>
        <end position="46"/>
    </location>
</feature>
<evidence type="ECO:0000256" key="2">
    <source>
        <dbReference type="ARBA" id="ARBA00022485"/>
    </source>
</evidence>
<feature type="binding site" evidence="12">
    <location>
        <position position="263"/>
    </location>
    <ligand>
        <name>S-adenosyl-L-methionine</name>
        <dbReference type="ChEBI" id="CHEBI:59789"/>
    </ligand>
</feature>
<dbReference type="SMART" id="SM00729">
    <property type="entry name" value="Elp3"/>
    <property type="match status" value="1"/>
</dbReference>
<dbReference type="InterPro" id="IPR010505">
    <property type="entry name" value="MoaA_twitch"/>
</dbReference>
<comment type="subunit">
    <text evidence="12">Monomer and homodimer.</text>
</comment>
<dbReference type="InterPro" id="IPR040064">
    <property type="entry name" value="MoaA-like"/>
</dbReference>
<evidence type="ECO:0000259" key="14">
    <source>
        <dbReference type="PROSITE" id="PS51918"/>
    </source>
</evidence>
<evidence type="ECO:0000256" key="1">
    <source>
        <dbReference type="ARBA" id="ARBA00012167"/>
    </source>
</evidence>
<organism evidence="15 16">
    <name type="scientific">Brachybacterium halotolerans</name>
    <dbReference type="NCBI Taxonomy" id="2795215"/>
    <lineage>
        <taxon>Bacteria</taxon>
        <taxon>Bacillati</taxon>
        <taxon>Actinomycetota</taxon>
        <taxon>Actinomycetes</taxon>
        <taxon>Micrococcales</taxon>
        <taxon>Dermabacteraceae</taxon>
        <taxon>Brachybacterium</taxon>
    </lineage>
</organism>
<evidence type="ECO:0000256" key="7">
    <source>
        <dbReference type="ARBA" id="ARBA00023014"/>
    </source>
</evidence>
<dbReference type="SFLD" id="SFLDG01386">
    <property type="entry name" value="main_SPASM_domain-containing"/>
    <property type="match status" value="1"/>
</dbReference>
<feature type="binding site" evidence="12">
    <location>
        <position position="134"/>
    </location>
    <ligand>
        <name>GTP</name>
        <dbReference type="ChEBI" id="CHEBI:37565"/>
    </ligand>
</feature>
<dbReference type="CDD" id="cd21117">
    <property type="entry name" value="Twitch_MoaA"/>
    <property type="match status" value="1"/>
</dbReference>
<dbReference type="InterPro" id="IPR013785">
    <property type="entry name" value="Aldolase_TIM"/>
</dbReference>
<dbReference type="SFLD" id="SFLDG01067">
    <property type="entry name" value="SPASM/twitch_domain_containing"/>
    <property type="match status" value="1"/>
</dbReference>
<keyword evidence="16" id="KW-1185">Reference proteome</keyword>
<dbReference type="InterPro" id="IPR013483">
    <property type="entry name" value="MoaA"/>
</dbReference>
<evidence type="ECO:0000256" key="12">
    <source>
        <dbReference type="HAMAP-Rule" id="MF_01225"/>
    </source>
</evidence>
<comment type="caution">
    <text evidence="15">The sequence shown here is derived from an EMBL/GenBank/DDBJ whole genome shotgun (WGS) entry which is preliminary data.</text>
</comment>
<evidence type="ECO:0000256" key="8">
    <source>
        <dbReference type="ARBA" id="ARBA00023134"/>
    </source>
</evidence>
<protein>
    <recommendedName>
        <fullName evidence="1 12">GTP 3',8-cyclase</fullName>
        <ecNumber evidence="1 12">4.1.99.22</ecNumber>
    </recommendedName>
    <alternativeName>
        <fullName evidence="12">Molybdenum cofactor biosynthesis protein A</fullName>
    </alternativeName>
</protein>
<feature type="binding site" evidence="12">
    <location>
        <position position="95"/>
    </location>
    <ligand>
        <name>[4Fe-4S] cluster</name>
        <dbReference type="ChEBI" id="CHEBI:49883"/>
        <label>1</label>
        <note>4Fe-4S-S-AdoMet</note>
    </ligand>
</feature>
<keyword evidence="6 12" id="KW-0408">Iron</keyword>
<dbReference type="CDD" id="cd01335">
    <property type="entry name" value="Radical_SAM"/>
    <property type="match status" value="1"/>
</dbReference>
<proteinExistence type="inferred from homology"/>
<keyword evidence="4 12" id="KW-0479">Metal-binding</keyword>
<dbReference type="InterPro" id="IPR000385">
    <property type="entry name" value="MoaA_NifB_PqqE_Fe-S-bd_CS"/>
</dbReference>
<dbReference type="RefSeq" id="WP_200500876.1">
    <property type="nucleotide sequence ID" value="NZ_JAEDAJ010000001.1"/>
</dbReference>
<comment type="function">
    <text evidence="12">Catalyzes the cyclization of GTP to (8S)-3',8-cyclo-7,8-dihydroguanosine 5'-triphosphate.</text>
</comment>
<dbReference type="PANTHER" id="PTHR22960">
    <property type="entry name" value="MOLYBDOPTERIN COFACTOR SYNTHESIS PROTEIN A"/>
    <property type="match status" value="1"/>
</dbReference>
<evidence type="ECO:0000256" key="4">
    <source>
        <dbReference type="ARBA" id="ARBA00022723"/>
    </source>
</evidence>
<feature type="binding site" evidence="12">
    <location>
        <position position="138"/>
    </location>
    <ligand>
        <name>S-adenosyl-L-methionine</name>
        <dbReference type="ChEBI" id="CHEBI:59789"/>
    </ligand>
</feature>
<dbReference type="SUPFAM" id="SSF102114">
    <property type="entry name" value="Radical SAM enzymes"/>
    <property type="match status" value="1"/>
</dbReference>
<evidence type="ECO:0000256" key="9">
    <source>
        <dbReference type="ARBA" id="ARBA00023150"/>
    </source>
</evidence>
<feature type="binding site" evidence="12">
    <location>
        <position position="192"/>
    </location>
    <ligand>
        <name>S-adenosyl-L-methionine</name>
        <dbReference type="ChEBI" id="CHEBI:59789"/>
    </ligand>
</feature>
<feature type="binding site" evidence="12">
    <location>
        <position position="329"/>
    </location>
    <ligand>
        <name>[4Fe-4S] cluster</name>
        <dbReference type="ChEBI" id="CHEBI:49883"/>
        <label>2</label>
        <note>4Fe-4S-substrate</note>
    </ligand>
</feature>
<feature type="domain" description="Radical SAM core" evidence="14">
    <location>
        <begin position="75"/>
        <end position="293"/>
    </location>
</feature>
<dbReference type="NCBIfam" id="TIGR02666">
    <property type="entry name" value="moaA"/>
    <property type="match status" value="1"/>
</dbReference>
<dbReference type="InterPro" id="IPR050105">
    <property type="entry name" value="MoCo_biosynth_MoaA/MoaC"/>
</dbReference>
<dbReference type="Gene3D" id="3.20.20.70">
    <property type="entry name" value="Aldolase class I"/>
    <property type="match status" value="1"/>
</dbReference>
<dbReference type="PROSITE" id="PS51918">
    <property type="entry name" value="RADICAL_SAM"/>
    <property type="match status" value="1"/>
</dbReference>
<comment type="similarity">
    <text evidence="12">Belongs to the radical SAM superfamily. MoaA family.</text>
</comment>
<evidence type="ECO:0000256" key="5">
    <source>
        <dbReference type="ARBA" id="ARBA00022741"/>
    </source>
</evidence>
<dbReference type="HAMAP" id="MF_01225_B">
    <property type="entry name" value="MoaA_B"/>
    <property type="match status" value="1"/>
</dbReference>
<dbReference type="EC" id="4.1.99.22" evidence="1 12"/>
<feature type="binding site" evidence="12">
    <location>
        <begin position="331"/>
        <end position="333"/>
    </location>
    <ligand>
        <name>GTP</name>
        <dbReference type="ChEBI" id="CHEBI:37565"/>
    </ligand>
</feature>
<feature type="binding site" evidence="12">
    <location>
        <position position="97"/>
    </location>
    <ligand>
        <name>S-adenosyl-L-methionine</name>
        <dbReference type="ChEBI" id="CHEBI:59789"/>
    </ligand>
</feature>
<keyword evidence="8 12" id="KW-0342">GTP-binding</keyword>
<feature type="region of interest" description="Disordered" evidence="13">
    <location>
        <begin position="380"/>
        <end position="399"/>
    </location>
</feature>
<evidence type="ECO:0000256" key="10">
    <source>
        <dbReference type="ARBA" id="ARBA00023239"/>
    </source>
</evidence>
<evidence type="ECO:0000256" key="6">
    <source>
        <dbReference type="ARBA" id="ARBA00023004"/>
    </source>
</evidence>
<dbReference type="InterPro" id="IPR058240">
    <property type="entry name" value="rSAM_sf"/>
</dbReference>
<evidence type="ECO:0000256" key="11">
    <source>
        <dbReference type="ARBA" id="ARBA00048697"/>
    </source>
</evidence>
<feature type="binding site" evidence="12">
    <location>
        <position position="84"/>
    </location>
    <ligand>
        <name>GTP</name>
        <dbReference type="ChEBI" id="CHEBI:37565"/>
    </ligand>
</feature>
<evidence type="ECO:0000313" key="15">
    <source>
        <dbReference type="EMBL" id="MBK0330241.1"/>
    </source>
</evidence>
<evidence type="ECO:0000256" key="13">
    <source>
        <dbReference type="SAM" id="MobiDB-lite"/>
    </source>
</evidence>
<keyword evidence="2 12" id="KW-0004">4Fe-4S</keyword>
<dbReference type="Proteomes" id="UP000612352">
    <property type="component" value="Unassembled WGS sequence"/>
</dbReference>
<dbReference type="PANTHER" id="PTHR22960:SF0">
    <property type="entry name" value="MOLYBDENUM COFACTOR BIOSYNTHESIS PROTEIN 1"/>
    <property type="match status" value="1"/>
</dbReference>
<comment type="pathway">
    <text evidence="12">Cofactor biosynthesis; molybdopterin biosynthesis.</text>
</comment>
<feature type="binding site" evidence="12">
    <location>
        <position position="168"/>
    </location>
    <ligand>
        <name>GTP</name>
        <dbReference type="ChEBI" id="CHEBI:37565"/>
    </ligand>
</feature>
<dbReference type="Pfam" id="PF04055">
    <property type="entry name" value="Radical_SAM"/>
    <property type="match status" value="1"/>
</dbReference>
<name>A0ABS1B6G7_9MICO</name>
<keyword evidence="7 12" id="KW-0411">Iron-sulfur</keyword>
<feature type="binding site" evidence="12">
    <location>
        <position position="343"/>
    </location>
    <ligand>
        <name>[4Fe-4S] cluster</name>
        <dbReference type="ChEBI" id="CHEBI:49883"/>
        <label>2</label>
        <note>4Fe-4S-substrate</note>
    </ligand>
</feature>
<keyword evidence="3 12" id="KW-0949">S-adenosyl-L-methionine</keyword>
<dbReference type="EMBL" id="JAEDAJ010000001">
    <property type="protein sequence ID" value="MBK0330241.1"/>
    <property type="molecule type" value="Genomic_DNA"/>
</dbReference>
<comment type="catalytic activity">
    <reaction evidence="11 12">
        <text>GTP + AH2 + S-adenosyl-L-methionine = (8S)-3',8-cyclo-7,8-dihydroguanosine 5'-triphosphate + 5'-deoxyadenosine + L-methionine + A + H(+)</text>
        <dbReference type="Rhea" id="RHEA:49576"/>
        <dbReference type="ChEBI" id="CHEBI:13193"/>
        <dbReference type="ChEBI" id="CHEBI:15378"/>
        <dbReference type="ChEBI" id="CHEBI:17319"/>
        <dbReference type="ChEBI" id="CHEBI:17499"/>
        <dbReference type="ChEBI" id="CHEBI:37565"/>
        <dbReference type="ChEBI" id="CHEBI:57844"/>
        <dbReference type="ChEBI" id="CHEBI:59789"/>
        <dbReference type="ChEBI" id="CHEBI:131766"/>
        <dbReference type="EC" id="4.1.99.22"/>
    </reaction>
</comment>
<dbReference type="SFLD" id="SFLDS00029">
    <property type="entry name" value="Radical_SAM"/>
    <property type="match status" value="1"/>
</dbReference>
<dbReference type="PROSITE" id="PS01305">
    <property type="entry name" value="MOAA_NIFB_PQQE"/>
    <property type="match status" value="1"/>
</dbReference>
<accession>A0ABS1B6G7</accession>
<feature type="binding site" evidence="12">
    <location>
        <position position="98"/>
    </location>
    <ligand>
        <name>[4Fe-4S] cluster</name>
        <dbReference type="ChEBI" id="CHEBI:49883"/>
        <label>1</label>
        <note>4Fe-4S-S-AdoMet</note>
    </ligand>
</feature>